<comment type="caution">
    <text evidence="1">The sequence shown here is derived from an EMBL/GenBank/DDBJ whole genome shotgun (WGS) entry which is preliminary data.</text>
</comment>
<accession>A0A821UHF1</accession>
<organism evidence="1 2">
    <name type="scientific">Pieris macdunnoughi</name>
    <dbReference type="NCBI Taxonomy" id="345717"/>
    <lineage>
        <taxon>Eukaryota</taxon>
        <taxon>Metazoa</taxon>
        <taxon>Ecdysozoa</taxon>
        <taxon>Arthropoda</taxon>
        <taxon>Hexapoda</taxon>
        <taxon>Insecta</taxon>
        <taxon>Pterygota</taxon>
        <taxon>Neoptera</taxon>
        <taxon>Endopterygota</taxon>
        <taxon>Lepidoptera</taxon>
        <taxon>Glossata</taxon>
        <taxon>Ditrysia</taxon>
        <taxon>Papilionoidea</taxon>
        <taxon>Pieridae</taxon>
        <taxon>Pierinae</taxon>
        <taxon>Pieris</taxon>
    </lineage>
</organism>
<evidence type="ECO:0000313" key="1">
    <source>
        <dbReference type="EMBL" id="CAF4889700.1"/>
    </source>
</evidence>
<gene>
    <name evidence="1" type="ORF">PMACD_LOCUS10346</name>
</gene>
<protein>
    <submittedName>
        <fullName evidence="1">Uncharacterized protein</fullName>
    </submittedName>
</protein>
<name>A0A821UHF1_9NEOP</name>
<keyword evidence="2" id="KW-1185">Reference proteome</keyword>
<dbReference type="OrthoDB" id="5989141at2759"/>
<evidence type="ECO:0000313" key="2">
    <source>
        <dbReference type="Proteomes" id="UP000663880"/>
    </source>
</evidence>
<sequence length="82" mass="9443">MEALPALVDSVRAIQTKLVELRTIREEFSDMKAIINNQNYNLKVDDDLKVKKSYFRHVFNAKYNLSFGTPPTPTLPTFVQLV</sequence>
<proteinExistence type="predicted"/>
<reference evidence="1" key="1">
    <citation type="submission" date="2021-02" db="EMBL/GenBank/DDBJ databases">
        <authorList>
            <person name="Steward A R."/>
        </authorList>
    </citation>
    <scope>NUCLEOTIDE SEQUENCE</scope>
</reference>
<dbReference type="EMBL" id="CAJOBZ010000031">
    <property type="protein sequence ID" value="CAF4889700.1"/>
    <property type="molecule type" value="Genomic_DNA"/>
</dbReference>
<dbReference type="AlphaFoldDB" id="A0A821UHF1"/>
<dbReference type="Proteomes" id="UP000663880">
    <property type="component" value="Unassembled WGS sequence"/>
</dbReference>